<dbReference type="Proteomes" id="UP001364211">
    <property type="component" value="Unassembled WGS sequence"/>
</dbReference>
<dbReference type="RefSeq" id="WP_340289748.1">
    <property type="nucleotide sequence ID" value="NZ_JBBJUP010000008.1"/>
</dbReference>
<dbReference type="InterPro" id="IPR038396">
    <property type="entry name" value="SpoIIAA-like_sf"/>
</dbReference>
<keyword evidence="2" id="KW-1185">Reference proteome</keyword>
<gene>
    <name evidence="1" type="ORF">WJX68_12105</name>
</gene>
<comment type="caution">
    <text evidence="1">The sequence shown here is derived from an EMBL/GenBank/DDBJ whole genome shotgun (WGS) entry which is preliminary data.</text>
</comment>
<proteinExistence type="predicted"/>
<accession>A0ABU8T7H3</accession>
<dbReference type="Gene3D" id="3.40.50.10600">
    <property type="entry name" value="SpoIIaa-like domains"/>
    <property type="match status" value="2"/>
</dbReference>
<dbReference type="EMBL" id="JBBJUP010000008">
    <property type="protein sequence ID" value="MEJ8279677.1"/>
    <property type="molecule type" value="Genomic_DNA"/>
</dbReference>
<sequence length="245" mass="26749">MIEVLHDLPRGVFGLRVDGRLTAQDYEQVVEPLVASARRADDRLRCLVEIDEGFRGLTPGAMLDDLRLGLDTVGAYDGVAVLTRSAGLRRAAEWTARLVPFPVRVFRPGDRSRAAQWLADLPAGSTVHVEIDAADVARADIGTALRVEDFERLAATVDPWIREHGELRGLVLHLARIPGWTSPGSLVRHLMFAVGHHRRIRRLAMVGDPHLLALAARALDRVAHPEVRAFAGDGSAAAHDWAAGD</sequence>
<protein>
    <submittedName>
        <fullName evidence="1">STAS/SEC14 domain-containing protein</fullName>
    </submittedName>
</protein>
<name>A0ABU8T7H3_9PSEU</name>
<dbReference type="Pfam" id="PF11964">
    <property type="entry name" value="SpoIIAA-like"/>
    <property type="match status" value="2"/>
</dbReference>
<dbReference type="InterPro" id="IPR036513">
    <property type="entry name" value="STAS_dom_sf"/>
</dbReference>
<dbReference type="InterPro" id="IPR021866">
    <property type="entry name" value="SpoIIAA-like"/>
</dbReference>
<organism evidence="1 2">
    <name type="scientific">Pseudonocardia spirodelae</name>
    <dbReference type="NCBI Taxonomy" id="3133431"/>
    <lineage>
        <taxon>Bacteria</taxon>
        <taxon>Bacillati</taxon>
        <taxon>Actinomycetota</taxon>
        <taxon>Actinomycetes</taxon>
        <taxon>Pseudonocardiales</taxon>
        <taxon>Pseudonocardiaceae</taxon>
        <taxon>Pseudonocardia</taxon>
    </lineage>
</organism>
<reference evidence="1 2" key="1">
    <citation type="submission" date="2024-03" db="EMBL/GenBank/DDBJ databases">
        <title>Draft genome sequence of Pseudonocardia sp. DW16-2.</title>
        <authorList>
            <person name="Duangmal K."/>
        </authorList>
    </citation>
    <scope>NUCLEOTIDE SEQUENCE [LARGE SCALE GENOMIC DNA]</scope>
    <source>
        <strain evidence="1 2">DW16-2</strain>
    </source>
</reference>
<evidence type="ECO:0000313" key="2">
    <source>
        <dbReference type="Proteomes" id="UP001364211"/>
    </source>
</evidence>
<dbReference type="SUPFAM" id="SSF52091">
    <property type="entry name" value="SpoIIaa-like"/>
    <property type="match status" value="2"/>
</dbReference>
<evidence type="ECO:0000313" key="1">
    <source>
        <dbReference type="EMBL" id="MEJ8279677.1"/>
    </source>
</evidence>